<dbReference type="PIRSF" id="PIRSF003107">
    <property type="entry name" value="PhoU"/>
    <property type="match status" value="1"/>
</dbReference>
<feature type="domain" description="PhoU" evidence="8">
    <location>
        <begin position="19"/>
        <end position="105"/>
    </location>
</feature>
<evidence type="ECO:0000256" key="4">
    <source>
        <dbReference type="ARBA" id="ARBA00022448"/>
    </source>
</evidence>
<dbReference type="GO" id="GO:0005737">
    <property type="term" value="C:cytoplasm"/>
    <property type="evidence" value="ECO:0007669"/>
    <property type="project" value="UniProtKB-SubCell"/>
</dbReference>
<keyword evidence="4 7" id="KW-0813">Transport</keyword>
<sequence length="228" mass="25975">MRPREHFDRELQQLSDSIMLMMSRVEEELSVVLAAYERLDPTLAAVVGDLDRQVNKMRFNIEERCIVLIATQQPAARDLRLIIAALNMIVDLERMGDQAKGVAKALKRLHGRPTGKLPAEIAEMGHIVLEMLRQLKVAYANRDVSLASQLARRDDEVDKLYARAFTQIMYRLSGAASLEETEDIYEVLRVAREFERFGDLITNVAERLIFLVTGSMEEVNVETDITQN</sequence>
<keyword evidence="6 7" id="KW-0592">Phosphate transport</keyword>
<comment type="function">
    <text evidence="7">Plays a role in the regulation of phosphate uptake.</text>
</comment>
<proteinExistence type="inferred from homology"/>
<comment type="subunit">
    <text evidence="3 7">Homodimer.</text>
</comment>
<dbReference type="Gene3D" id="1.20.58.220">
    <property type="entry name" value="Phosphate transport system protein phou homolog 2, domain 2"/>
    <property type="match status" value="1"/>
</dbReference>
<dbReference type="FunFam" id="1.20.58.220:FF:000004">
    <property type="entry name" value="Phosphate-specific transport system accessory protein PhoU"/>
    <property type="match status" value="1"/>
</dbReference>
<dbReference type="PANTHER" id="PTHR42930">
    <property type="entry name" value="PHOSPHATE-SPECIFIC TRANSPORT SYSTEM ACCESSORY PROTEIN PHOU"/>
    <property type="match status" value="1"/>
</dbReference>
<dbReference type="SUPFAM" id="SSF109755">
    <property type="entry name" value="PhoU-like"/>
    <property type="match status" value="1"/>
</dbReference>
<name>A0A7C1JPW3_9CHLR</name>
<evidence type="ECO:0000256" key="6">
    <source>
        <dbReference type="ARBA" id="ARBA00022592"/>
    </source>
</evidence>
<reference evidence="9" key="1">
    <citation type="journal article" date="2020" name="mSystems">
        <title>Genome- and Community-Level Interaction Insights into Carbon Utilization and Element Cycling Functions of Hydrothermarchaeota in Hydrothermal Sediment.</title>
        <authorList>
            <person name="Zhou Z."/>
            <person name="Liu Y."/>
            <person name="Xu W."/>
            <person name="Pan J."/>
            <person name="Luo Z.H."/>
            <person name="Li M."/>
        </authorList>
    </citation>
    <scope>NUCLEOTIDE SEQUENCE [LARGE SCALE GENOMIC DNA]</scope>
    <source>
        <strain evidence="9">SpSt-289</strain>
    </source>
</reference>
<evidence type="ECO:0000259" key="8">
    <source>
        <dbReference type="Pfam" id="PF01895"/>
    </source>
</evidence>
<dbReference type="GO" id="GO:0045936">
    <property type="term" value="P:negative regulation of phosphate metabolic process"/>
    <property type="evidence" value="ECO:0007669"/>
    <property type="project" value="InterPro"/>
</dbReference>
<evidence type="ECO:0000256" key="3">
    <source>
        <dbReference type="ARBA" id="ARBA00011738"/>
    </source>
</evidence>
<comment type="similarity">
    <text evidence="2 7">Belongs to the PhoU family.</text>
</comment>
<evidence type="ECO:0000256" key="1">
    <source>
        <dbReference type="ARBA" id="ARBA00004496"/>
    </source>
</evidence>
<dbReference type="Pfam" id="PF01895">
    <property type="entry name" value="PhoU"/>
    <property type="match status" value="2"/>
</dbReference>
<organism evidence="9">
    <name type="scientific">Caldilinea aerophila</name>
    <dbReference type="NCBI Taxonomy" id="133453"/>
    <lineage>
        <taxon>Bacteria</taxon>
        <taxon>Bacillati</taxon>
        <taxon>Chloroflexota</taxon>
        <taxon>Caldilineae</taxon>
        <taxon>Caldilineales</taxon>
        <taxon>Caldilineaceae</taxon>
        <taxon>Caldilinea</taxon>
    </lineage>
</organism>
<evidence type="ECO:0000256" key="7">
    <source>
        <dbReference type="PIRNR" id="PIRNR003107"/>
    </source>
</evidence>
<dbReference type="GO" id="GO:0006817">
    <property type="term" value="P:phosphate ion transport"/>
    <property type="evidence" value="ECO:0007669"/>
    <property type="project" value="UniProtKB-KW"/>
</dbReference>
<comment type="subcellular location">
    <subcellularLocation>
        <location evidence="1 7">Cytoplasm</location>
    </subcellularLocation>
</comment>
<dbReference type="InterPro" id="IPR028366">
    <property type="entry name" value="PhoU"/>
</dbReference>
<comment type="caution">
    <text evidence="9">The sequence shown here is derived from an EMBL/GenBank/DDBJ whole genome shotgun (WGS) entry which is preliminary data.</text>
</comment>
<evidence type="ECO:0000256" key="5">
    <source>
        <dbReference type="ARBA" id="ARBA00022490"/>
    </source>
</evidence>
<gene>
    <name evidence="9" type="primary">phoU</name>
    <name evidence="9" type="ORF">ENQ20_09360</name>
</gene>
<dbReference type="GO" id="GO:0030643">
    <property type="term" value="P:intracellular phosphate ion homeostasis"/>
    <property type="evidence" value="ECO:0007669"/>
    <property type="project" value="InterPro"/>
</dbReference>
<dbReference type="InterPro" id="IPR038078">
    <property type="entry name" value="PhoU-like_sf"/>
</dbReference>
<feature type="domain" description="PhoU" evidence="8">
    <location>
        <begin position="121"/>
        <end position="207"/>
    </location>
</feature>
<dbReference type="InterPro" id="IPR026022">
    <property type="entry name" value="PhoU_dom"/>
</dbReference>
<dbReference type="PANTHER" id="PTHR42930:SF3">
    <property type="entry name" value="PHOSPHATE-SPECIFIC TRANSPORT SYSTEM ACCESSORY PROTEIN PHOU"/>
    <property type="match status" value="1"/>
</dbReference>
<evidence type="ECO:0000313" key="9">
    <source>
        <dbReference type="EMBL" id="HDX31685.1"/>
    </source>
</evidence>
<evidence type="ECO:0000256" key="2">
    <source>
        <dbReference type="ARBA" id="ARBA00008107"/>
    </source>
</evidence>
<keyword evidence="5 7" id="KW-0963">Cytoplasm</keyword>
<protein>
    <recommendedName>
        <fullName evidence="7">Phosphate-specific transport system accessory protein PhoU</fullName>
    </recommendedName>
</protein>
<dbReference type="NCBIfam" id="TIGR02135">
    <property type="entry name" value="phoU_full"/>
    <property type="match status" value="1"/>
</dbReference>
<accession>A0A7C1JPW3</accession>
<dbReference type="AlphaFoldDB" id="A0A7C1JPW3"/>
<dbReference type="EMBL" id="DSMG01000093">
    <property type="protein sequence ID" value="HDX31685.1"/>
    <property type="molecule type" value="Genomic_DNA"/>
</dbReference>